<dbReference type="GO" id="GO:0006635">
    <property type="term" value="P:fatty acid beta-oxidation"/>
    <property type="evidence" value="ECO:0007669"/>
    <property type="project" value="EnsemblFungi"/>
</dbReference>
<name>A0A0B1P412_UNCNE</name>
<dbReference type="PROSITE" id="PS00455">
    <property type="entry name" value="AMP_BINDING"/>
    <property type="match status" value="1"/>
</dbReference>
<dbReference type="GO" id="GO:0031957">
    <property type="term" value="F:very long-chain fatty acid-CoA ligase activity"/>
    <property type="evidence" value="ECO:0007669"/>
    <property type="project" value="EnsemblFungi"/>
</dbReference>
<dbReference type="GO" id="GO:0005777">
    <property type="term" value="C:peroxisome"/>
    <property type="evidence" value="ECO:0007669"/>
    <property type="project" value="EnsemblFungi"/>
</dbReference>
<sequence length="704" mass="78391">MSDTLTGEAYARFLRIPPPIGSPYSLPIPGSEKEGRTPIYRHWRFVNMPLLKSMNPRILTVHDCFEDAVRKFRNNRCLGSRSWNVASQSYDDYKFITYGEVAIRKGNFGKGLVELHQNLGITDEKYGVGIWSQNRPEWQIADLACMSQSLYSVSLYDTLGPEATEHIIVNSDLVCVISSIDHISALLKLAPRVPKLKLIICFDSLDDGERPGSSKKIILNDIAKDSNIKIYSMKEVEALGVNSKIPFNPPRPNDLITINYTSGTSGIPKGVALTHANAMAGICSARTIATTLPSETLISYLPLAHIFERVAEQGCFMVGSSIGYFRGDVLGLVDDMKTLHPAGFVGVPRLFNRFGSVIRARTVEATDFSGMIARHIINAKIAKLELPPGQATVKHLIYDYILARKLRTSVGLENLNCMVTGSAPLDPNVMQFLRAAFARPFCQGYGLTETYALGTCQHANDFTVGNCGMVAPSLEICLQSIPEMEYLVTDSPYPRGELLIRGHSVFREYHKDPAETQRALLPDGFFRTGDIAEIDNLGRIKIIDRLKNVLKLAQGEYLSPERIENVFLGSSNLFTQVYVHGDSTQSFLVALCGIDPSSFAPYASKILSRNIAAEDIEAVREAARDIKVRKAVINDLDRLGRKNKFNSFERVRNVWLEVEPFTIWNELLTPTLKLKRAQTAKKYRAEIDALYAESLAEETPRAKL</sequence>
<evidence type="ECO:0000256" key="2">
    <source>
        <dbReference type="ARBA" id="ARBA00022840"/>
    </source>
</evidence>
<gene>
    <name evidence="4" type="ORF">EV44_g5563</name>
</gene>
<accession>A0A0B1P412</accession>
<dbReference type="PANTHER" id="PTHR43272:SF33">
    <property type="entry name" value="AMP-BINDING DOMAIN-CONTAINING PROTEIN-RELATED"/>
    <property type="match status" value="1"/>
</dbReference>
<dbReference type="GO" id="GO:0005783">
    <property type="term" value="C:endoplasmic reticulum"/>
    <property type="evidence" value="ECO:0007669"/>
    <property type="project" value="TreeGrafter"/>
</dbReference>
<evidence type="ECO:0000256" key="1">
    <source>
        <dbReference type="ARBA" id="ARBA00022741"/>
    </source>
</evidence>
<dbReference type="EMBL" id="JNVN01001450">
    <property type="protein sequence ID" value="KHJ33417.1"/>
    <property type="molecule type" value="Genomic_DNA"/>
</dbReference>
<protein>
    <submittedName>
        <fullName evidence="4">Putative amp-binding enzyme</fullName>
    </submittedName>
</protein>
<evidence type="ECO:0000313" key="5">
    <source>
        <dbReference type="Proteomes" id="UP000030854"/>
    </source>
</evidence>
<reference evidence="4 5" key="1">
    <citation type="journal article" date="2014" name="BMC Genomics">
        <title>Adaptive genomic structural variation in the grape powdery mildew pathogen, Erysiphe necator.</title>
        <authorList>
            <person name="Jones L."/>
            <person name="Riaz S."/>
            <person name="Morales-Cruz A."/>
            <person name="Amrine K.C."/>
            <person name="McGuire B."/>
            <person name="Gubler W.D."/>
            <person name="Walker M.A."/>
            <person name="Cantu D."/>
        </authorList>
    </citation>
    <scope>NUCLEOTIDE SEQUENCE [LARGE SCALE GENOMIC DNA]</scope>
    <source>
        <strain evidence="5">c</strain>
    </source>
</reference>
<dbReference type="Gene3D" id="3.40.50.12780">
    <property type="entry name" value="N-terminal domain of ligase-like"/>
    <property type="match status" value="1"/>
</dbReference>
<dbReference type="InterPro" id="IPR020845">
    <property type="entry name" value="AMP-binding_CS"/>
</dbReference>
<dbReference type="PANTHER" id="PTHR43272">
    <property type="entry name" value="LONG-CHAIN-FATTY-ACID--COA LIGASE"/>
    <property type="match status" value="1"/>
</dbReference>
<dbReference type="OMA" id="KCPIVEH"/>
<dbReference type="SUPFAM" id="SSF56801">
    <property type="entry name" value="Acetyl-CoA synthetase-like"/>
    <property type="match status" value="1"/>
</dbReference>
<dbReference type="HOGENOM" id="CLU_000022_45_4_1"/>
<dbReference type="STRING" id="52586.A0A0B1P412"/>
<dbReference type="GO" id="GO:0015910">
    <property type="term" value="P:long-chain fatty acid import into peroxisome"/>
    <property type="evidence" value="ECO:0007669"/>
    <property type="project" value="EnsemblFungi"/>
</dbReference>
<organism evidence="4 5">
    <name type="scientific">Uncinula necator</name>
    <name type="common">Grape powdery mildew</name>
    <dbReference type="NCBI Taxonomy" id="52586"/>
    <lineage>
        <taxon>Eukaryota</taxon>
        <taxon>Fungi</taxon>
        <taxon>Dikarya</taxon>
        <taxon>Ascomycota</taxon>
        <taxon>Pezizomycotina</taxon>
        <taxon>Leotiomycetes</taxon>
        <taxon>Erysiphales</taxon>
        <taxon>Erysiphaceae</taxon>
        <taxon>Erysiphe</taxon>
    </lineage>
</organism>
<dbReference type="InterPro" id="IPR000873">
    <property type="entry name" value="AMP-dep_synth/lig_dom"/>
</dbReference>
<dbReference type="GO" id="GO:0015916">
    <property type="term" value="P:fatty-acyl-CoA transport"/>
    <property type="evidence" value="ECO:0007669"/>
    <property type="project" value="EnsemblFungi"/>
</dbReference>
<dbReference type="Pfam" id="PF00501">
    <property type="entry name" value="AMP-binding"/>
    <property type="match status" value="1"/>
</dbReference>
<dbReference type="GO" id="GO:0016020">
    <property type="term" value="C:membrane"/>
    <property type="evidence" value="ECO:0007669"/>
    <property type="project" value="TreeGrafter"/>
</dbReference>
<dbReference type="GO" id="GO:0004467">
    <property type="term" value="F:long-chain fatty acid-CoA ligase activity"/>
    <property type="evidence" value="ECO:0007669"/>
    <property type="project" value="EnsemblFungi"/>
</dbReference>
<dbReference type="InterPro" id="IPR042099">
    <property type="entry name" value="ANL_N_sf"/>
</dbReference>
<evidence type="ECO:0000259" key="3">
    <source>
        <dbReference type="Pfam" id="PF00501"/>
    </source>
</evidence>
<dbReference type="GO" id="GO:0042760">
    <property type="term" value="P:very long-chain fatty acid catabolic process"/>
    <property type="evidence" value="ECO:0007669"/>
    <property type="project" value="EnsemblFungi"/>
</dbReference>
<proteinExistence type="predicted"/>
<dbReference type="GO" id="GO:0031956">
    <property type="term" value="F:medium-chain fatty acid-CoA ligase activity"/>
    <property type="evidence" value="ECO:0007669"/>
    <property type="project" value="EnsemblFungi"/>
</dbReference>
<keyword evidence="1" id="KW-0547">Nucleotide-binding</keyword>
<keyword evidence="2" id="KW-0067">ATP-binding</keyword>
<evidence type="ECO:0000313" key="4">
    <source>
        <dbReference type="EMBL" id="KHJ33417.1"/>
    </source>
</evidence>
<feature type="domain" description="AMP-dependent synthetase/ligase" evidence="3">
    <location>
        <begin position="70"/>
        <end position="510"/>
    </location>
</feature>
<dbReference type="Proteomes" id="UP000030854">
    <property type="component" value="Unassembled WGS sequence"/>
</dbReference>
<keyword evidence="5" id="KW-1185">Reference proteome</keyword>
<dbReference type="GO" id="GO:0005524">
    <property type="term" value="F:ATP binding"/>
    <property type="evidence" value="ECO:0007669"/>
    <property type="project" value="UniProtKB-KW"/>
</dbReference>
<comment type="caution">
    <text evidence="4">The sequence shown here is derived from an EMBL/GenBank/DDBJ whole genome shotgun (WGS) entry which is preliminary data.</text>
</comment>
<dbReference type="AlphaFoldDB" id="A0A0B1P412"/>